<evidence type="ECO:0000313" key="2">
    <source>
        <dbReference type="Proteomes" id="UP001596413"/>
    </source>
</evidence>
<accession>A0ABW2GLJ0</accession>
<sequence length="258" mass="28201">MPPADRARPTLRCLREDLHLDPGLVDCPLDELDHPLLAKVHEQFADPATAHERIAAIDDQVLFKAKVQRWRGAVWTDAPGAEVRTWLVAAGRREDGSTTDFYATLAATGTAARARYNTTHTPALTSSTYTAHLLPDETDRMRYHAEAAARFERQLTTGVAELTRASLLDSREHTAVHGGARIGIQVRAAEGHETYVAVRIIGSVPDALTLAVLDLIPGCALDGWFPEYSLPERPLEAAEQAWSNLMDPIAAAKLLDDA</sequence>
<gene>
    <name evidence="1" type="ORF">ACFQLX_16480</name>
</gene>
<dbReference type="RefSeq" id="WP_386415775.1">
    <property type="nucleotide sequence ID" value="NZ_JBHSZO010000024.1"/>
</dbReference>
<name>A0ABW2GLJ0_9ACTN</name>
<keyword evidence="2" id="KW-1185">Reference proteome</keyword>
<dbReference type="Proteomes" id="UP001596413">
    <property type="component" value="Unassembled WGS sequence"/>
</dbReference>
<protein>
    <submittedName>
        <fullName evidence="1">Uncharacterized protein</fullName>
    </submittedName>
</protein>
<comment type="caution">
    <text evidence="1">The sequence shown here is derived from an EMBL/GenBank/DDBJ whole genome shotgun (WGS) entry which is preliminary data.</text>
</comment>
<dbReference type="EMBL" id="JBHSZO010000024">
    <property type="protein sequence ID" value="MFC7219747.1"/>
    <property type="molecule type" value="Genomic_DNA"/>
</dbReference>
<proteinExistence type="predicted"/>
<organism evidence="1 2">
    <name type="scientific">Streptomyces polyrhachis</name>
    <dbReference type="NCBI Taxonomy" id="1282885"/>
    <lineage>
        <taxon>Bacteria</taxon>
        <taxon>Bacillati</taxon>
        <taxon>Actinomycetota</taxon>
        <taxon>Actinomycetes</taxon>
        <taxon>Kitasatosporales</taxon>
        <taxon>Streptomycetaceae</taxon>
        <taxon>Streptomyces</taxon>
    </lineage>
</organism>
<reference evidence="2" key="1">
    <citation type="journal article" date="2019" name="Int. J. Syst. Evol. Microbiol.">
        <title>The Global Catalogue of Microorganisms (GCM) 10K type strain sequencing project: providing services to taxonomists for standard genome sequencing and annotation.</title>
        <authorList>
            <consortium name="The Broad Institute Genomics Platform"/>
            <consortium name="The Broad Institute Genome Sequencing Center for Infectious Disease"/>
            <person name="Wu L."/>
            <person name="Ma J."/>
        </authorList>
    </citation>
    <scope>NUCLEOTIDE SEQUENCE [LARGE SCALE GENOMIC DNA]</scope>
    <source>
        <strain evidence="2">CGMCC 1.13681</strain>
    </source>
</reference>
<evidence type="ECO:0000313" key="1">
    <source>
        <dbReference type="EMBL" id="MFC7219747.1"/>
    </source>
</evidence>